<protein>
    <submittedName>
        <fullName evidence="3">DEBR0S7_00584g1_1</fullName>
    </submittedName>
</protein>
<dbReference type="InterPro" id="IPR048696">
    <property type="entry name" value="SHQ1-like_CS"/>
</dbReference>
<keyword evidence="4" id="KW-1185">Reference proteome</keyword>
<feature type="domain" description="CS" evidence="2">
    <location>
        <begin position="1"/>
        <end position="91"/>
    </location>
</feature>
<proteinExistence type="inferred from homology"/>
<dbReference type="EMBL" id="CABFWN010000007">
    <property type="protein sequence ID" value="VUG20293.1"/>
    <property type="molecule type" value="Genomic_DNA"/>
</dbReference>
<dbReference type="GO" id="GO:0000493">
    <property type="term" value="P:box H/ACA snoRNP assembly"/>
    <property type="evidence" value="ECO:0007669"/>
    <property type="project" value="InterPro"/>
</dbReference>
<sequence length="485" mass="55863">MLTPRFSVDQNDEFVFVNIKLSSIRFSARNVEIVIDDNLFIFSLPPYYLRLRFPGLLLEDERVKSSFVPKEESIKIQIPKKTTGEHFDDLDLTAKLLARLNEPTAGVVPGNGAESKRPLIEEVDEGQSMPSMKDLQKEAENFNWEVEQKPAAELSAEELAGHPKYGFNNAYNDMINATLANGNDINELANPDELKPDDRITQRLIQENLKFDPEYYASDYLIAKYEPENCRIKDILGWQSPYKRLFDKYQSKLAAKPGIGHVPIEFDQAEKDHMADLPHKSYLVDDPRPIYYTIVCLLFAYCYEIRSNEGDSTVESGWSIGKLTPQLSCLDSQLLQSTNFTEKSMLRVVVLTMERRALSYPLVRNYELVKDCWNDVYYVLRCGKRGVLKAILAAREFFRFHDVYYIYCKILLDDLCSWILRDDGCNERILRNLAHALRKEAESVGKKDVVFEKIMTEDSDEMEPVSIDEIEQLAEESYRASQSTV</sequence>
<evidence type="ECO:0000256" key="1">
    <source>
        <dbReference type="ARBA" id="ARBA00005607"/>
    </source>
</evidence>
<organism evidence="3 4">
    <name type="scientific">Dekkera bruxellensis</name>
    <name type="common">Brettanomyces custersii</name>
    <dbReference type="NCBI Taxonomy" id="5007"/>
    <lineage>
        <taxon>Eukaryota</taxon>
        <taxon>Fungi</taxon>
        <taxon>Dikarya</taxon>
        <taxon>Ascomycota</taxon>
        <taxon>Saccharomycotina</taxon>
        <taxon>Pichiomycetes</taxon>
        <taxon>Pichiales</taxon>
        <taxon>Pichiaceae</taxon>
        <taxon>Brettanomyces</taxon>
    </lineage>
</organism>
<dbReference type="InterPro" id="IPR039742">
    <property type="entry name" value="Shq1"/>
</dbReference>
<evidence type="ECO:0000259" key="2">
    <source>
        <dbReference type="PROSITE" id="PS51203"/>
    </source>
</evidence>
<dbReference type="PANTHER" id="PTHR12967:SF0">
    <property type="entry name" value="PROTEIN SHQ1 HOMOLOG"/>
    <property type="match status" value="1"/>
</dbReference>
<dbReference type="InterPro" id="IPR008978">
    <property type="entry name" value="HSP20-like_chaperone"/>
</dbReference>
<gene>
    <name evidence="3" type="primary">SHQ1</name>
    <name evidence="3" type="ORF">DEBR0S7_00584G</name>
</gene>
<accession>A0A7D9D1G5</accession>
<dbReference type="Proteomes" id="UP000478008">
    <property type="component" value="Unassembled WGS sequence"/>
</dbReference>
<evidence type="ECO:0000313" key="3">
    <source>
        <dbReference type="EMBL" id="VUG20293.1"/>
    </source>
</evidence>
<dbReference type="PANTHER" id="PTHR12967">
    <property type="entry name" value="PROTEIN SHQ1 HOMOLOG"/>
    <property type="match status" value="1"/>
</dbReference>
<dbReference type="GO" id="GO:0051082">
    <property type="term" value="F:unfolded protein binding"/>
    <property type="evidence" value="ECO:0007669"/>
    <property type="project" value="TreeGrafter"/>
</dbReference>
<dbReference type="InterPro" id="IPR007009">
    <property type="entry name" value="Shq1_C"/>
</dbReference>
<dbReference type="SUPFAM" id="SSF49764">
    <property type="entry name" value="HSP20-like chaperones"/>
    <property type="match status" value="1"/>
</dbReference>
<dbReference type="Pfam" id="PF21413">
    <property type="entry name" value="SHQ1-like_CS"/>
    <property type="match status" value="1"/>
</dbReference>
<evidence type="ECO:0000313" key="4">
    <source>
        <dbReference type="Proteomes" id="UP000478008"/>
    </source>
</evidence>
<dbReference type="GO" id="GO:0005654">
    <property type="term" value="C:nucleoplasm"/>
    <property type="evidence" value="ECO:0007669"/>
    <property type="project" value="TreeGrafter"/>
</dbReference>
<dbReference type="PROSITE" id="PS51203">
    <property type="entry name" value="CS"/>
    <property type="match status" value="1"/>
</dbReference>
<reference evidence="3 4" key="1">
    <citation type="submission" date="2019-07" db="EMBL/GenBank/DDBJ databases">
        <authorList>
            <person name="Friedrich A."/>
            <person name="Schacherer J."/>
        </authorList>
    </citation>
    <scope>NUCLEOTIDE SEQUENCE [LARGE SCALE GENOMIC DNA]</scope>
</reference>
<comment type="similarity">
    <text evidence="1">Belongs to the SHQ1 family.</text>
</comment>
<dbReference type="AlphaFoldDB" id="A0A7D9D1G5"/>
<dbReference type="Gene3D" id="2.60.40.790">
    <property type="match status" value="1"/>
</dbReference>
<dbReference type="InterPro" id="IPR007052">
    <property type="entry name" value="CS_dom"/>
</dbReference>
<dbReference type="Pfam" id="PF04925">
    <property type="entry name" value="SHQ1"/>
    <property type="match status" value="1"/>
</dbReference>
<dbReference type="GO" id="GO:0005737">
    <property type="term" value="C:cytoplasm"/>
    <property type="evidence" value="ECO:0007669"/>
    <property type="project" value="TreeGrafter"/>
</dbReference>
<name>A0A7D9D1G5_DEKBR</name>